<dbReference type="CDD" id="cd03317">
    <property type="entry name" value="NAAAR"/>
    <property type="match status" value="1"/>
</dbReference>
<dbReference type="Proteomes" id="UP000215545">
    <property type="component" value="Unassembled WGS sequence"/>
</dbReference>
<dbReference type="GO" id="GO:0009234">
    <property type="term" value="P:menaquinone biosynthetic process"/>
    <property type="evidence" value="ECO:0007669"/>
    <property type="project" value="UniProtKB-UniRule"/>
</dbReference>
<dbReference type="SMART" id="SM00922">
    <property type="entry name" value="MR_MLE"/>
    <property type="match status" value="1"/>
</dbReference>
<dbReference type="Proteomes" id="UP000186385">
    <property type="component" value="Unassembled WGS sequence"/>
</dbReference>
<keyword evidence="3" id="KW-0460">Magnesium</keyword>
<evidence type="ECO:0000259" key="7">
    <source>
        <dbReference type="SMART" id="SM00922"/>
    </source>
</evidence>
<feature type="domain" description="Mandelate racemase/muconate lactonizing enzyme C-terminal" evidence="7">
    <location>
        <begin position="142"/>
        <end position="234"/>
    </location>
</feature>
<proteinExistence type="predicted"/>
<dbReference type="OrthoDB" id="9774531at2"/>
<dbReference type="InterPro" id="IPR029065">
    <property type="entry name" value="Enolase_C-like"/>
</dbReference>
<comment type="cofactor">
    <cofactor evidence="1">
        <name>a divalent metal cation</name>
        <dbReference type="ChEBI" id="CHEBI:60240"/>
    </cofactor>
</comment>
<dbReference type="InterPro" id="IPR029017">
    <property type="entry name" value="Enolase-like_N"/>
</dbReference>
<dbReference type="UniPathway" id="UPA00079"/>
<dbReference type="GO" id="GO:0043748">
    <property type="term" value="F:O-succinylbenzoate synthase activity"/>
    <property type="evidence" value="ECO:0007669"/>
    <property type="project" value="UniProtKB-EC"/>
</dbReference>
<dbReference type="SUPFAM" id="SSF54826">
    <property type="entry name" value="Enolase N-terminal domain-like"/>
    <property type="match status" value="1"/>
</dbReference>
<protein>
    <recommendedName>
        <fullName evidence="5 6">o-succinylbenzoate synthase</fullName>
        <ecNumber evidence="5 6">4.2.1.113</ecNumber>
    </recommendedName>
</protein>
<dbReference type="SFLD" id="SFLDF00009">
    <property type="entry name" value="o-succinylbenzoate_synthase"/>
    <property type="match status" value="1"/>
</dbReference>
<dbReference type="InterPro" id="IPR010197">
    <property type="entry name" value="OSBS/NAAAR"/>
</dbReference>
<evidence type="ECO:0000256" key="1">
    <source>
        <dbReference type="ARBA" id="ARBA00001968"/>
    </source>
</evidence>
<dbReference type="SFLD" id="SFLDS00001">
    <property type="entry name" value="Enolase"/>
    <property type="match status" value="1"/>
</dbReference>
<evidence type="ECO:0000256" key="2">
    <source>
        <dbReference type="ARBA" id="ARBA00022723"/>
    </source>
</evidence>
<organism evidence="9 10">
    <name type="scientific">Domibacillus enclensis</name>
    <dbReference type="NCBI Taxonomy" id="1017273"/>
    <lineage>
        <taxon>Bacteria</taxon>
        <taxon>Bacillati</taxon>
        <taxon>Bacillota</taxon>
        <taxon>Bacilli</taxon>
        <taxon>Bacillales</taxon>
        <taxon>Bacillaceae</taxon>
        <taxon>Domibacillus</taxon>
    </lineage>
</organism>
<keyword evidence="4" id="KW-0456">Lyase</keyword>
<evidence type="ECO:0000313" key="11">
    <source>
        <dbReference type="Proteomes" id="UP000215545"/>
    </source>
</evidence>
<dbReference type="GO" id="GO:0016854">
    <property type="term" value="F:racemase and epimerase activity"/>
    <property type="evidence" value="ECO:0007669"/>
    <property type="project" value="UniProtKB-ARBA"/>
</dbReference>
<dbReference type="EMBL" id="MWSK01000012">
    <property type="protein sequence ID" value="OXS73932.1"/>
    <property type="molecule type" value="Genomic_DNA"/>
</dbReference>
<name>A0A1N7C8I1_9BACI</name>
<dbReference type="GO" id="GO:0046872">
    <property type="term" value="F:metal ion binding"/>
    <property type="evidence" value="ECO:0007669"/>
    <property type="project" value="UniProtKB-KW"/>
</dbReference>
<keyword evidence="11" id="KW-1185">Reference proteome</keyword>
<dbReference type="Gene3D" id="3.30.390.10">
    <property type="entry name" value="Enolase-like, N-terminal domain"/>
    <property type="match status" value="1"/>
</dbReference>
<evidence type="ECO:0000313" key="8">
    <source>
        <dbReference type="EMBL" id="OXS73932.1"/>
    </source>
</evidence>
<dbReference type="EMBL" id="FTLX01000012">
    <property type="protein sequence ID" value="SIR59900.1"/>
    <property type="molecule type" value="Genomic_DNA"/>
</dbReference>
<gene>
    <name evidence="8" type="ORF">B1B05_17485</name>
    <name evidence="9" type="ORF">SAMN05443094_11220</name>
</gene>
<evidence type="ECO:0000256" key="3">
    <source>
        <dbReference type="ARBA" id="ARBA00022842"/>
    </source>
</evidence>
<dbReference type="RefSeq" id="WP_045852492.1">
    <property type="nucleotide sequence ID" value="NZ_FTLX01000012.1"/>
</dbReference>
<dbReference type="Pfam" id="PF02746">
    <property type="entry name" value="MR_MLE_N"/>
    <property type="match status" value="1"/>
</dbReference>
<reference evidence="11" key="2">
    <citation type="submission" date="2017-03" db="EMBL/GenBank/DDBJ databases">
        <title>Bacillus sp. V-88(T) DSM27956, whole genome shotgun sequencing project.</title>
        <authorList>
            <person name="Dastager S.G."/>
            <person name="Neurgaonkar P.S."/>
            <person name="Dharne M.S."/>
        </authorList>
    </citation>
    <scope>NUCLEOTIDE SEQUENCE [LARGE SCALE GENOMIC DNA]</scope>
    <source>
        <strain evidence="11">DSM 25145</strain>
    </source>
</reference>
<dbReference type="NCBIfam" id="TIGR01928">
    <property type="entry name" value="menC_lowGC_arch"/>
    <property type="match status" value="1"/>
</dbReference>
<dbReference type="EC" id="4.2.1.113" evidence="5 6"/>
<evidence type="ECO:0000256" key="4">
    <source>
        <dbReference type="ARBA" id="ARBA00023239"/>
    </source>
</evidence>
<reference evidence="8" key="3">
    <citation type="submission" date="2017-03" db="EMBL/GenBank/DDBJ databases">
        <authorList>
            <person name="Dastager S.G."/>
            <person name="Neurgaonkar P.S."/>
            <person name="Dharne M.S."/>
        </authorList>
    </citation>
    <scope>NUCLEOTIDE SEQUENCE</scope>
    <source>
        <strain evidence="8">DSM 25145</strain>
    </source>
</reference>
<dbReference type="SFLD" id="SFLDG00180">
    <property type="entry name" value="muconate_cycloisomerase"/>
    <property type="match status" value="1"/>
</dbReference>
<dbReference type="Gene3D" id="3.20.20.120">
    <property type="entry name" value="Enolase-like C-terminal domain"/>
    <property type="match status" value="1"/>
</dbReference>
<reference evidence="9 10" key="1">
    <citation type="submission" date="2017-01" db="EMBL/GenBank/DDBJ databases">
        <authorList>
            <person name="Mah S.A."/>
            <person name="Swanson W.J."/>
            <person name="Moy G.W."/>
            <person name="Vacquier V.D."/>
        </authorList>
    </citation>
    <scope>NUCLEOTIDE SEQUENCE [LARGE SCALE GENOMIC DNA]</scope>
    <source>
        <strain evidence="9 10">NIO-1016</strain>
    </source>
</reference>
<dbReference type="PANTHER" id="PTHR48073:SF5">
    <property type="entry name" value="O-SUCCINYLBENZOATE SYNTHASE"/>
    <property type="match status" value="1"/>
</dbReference>
<evidence type="ECO:0000256" key="6">
    <source>
        <dbReference type="NCBIfam" id="TIGR01928"/>
    </source>
</evidence>
<dbReference type="UniPathway" id="UPA01057">
    <property type="reaction ID" value="UER00165"/>
</dbReference>
<dbReference type="InterPro" id="IPR013341">
    <property type="entry name" value="Mandelate_racemase_N_dom"/>
</dbReference>
<dbReference type="SUPFAM" id="SSF51604">
    <property type="entry name" value="Enolase C-terminal domain-like"/>
    <property type="match status" value="1"/>
</dbReference>
<keyword evidence="2" id="KW-0479">Metal-binding</keyword>
<dbReference type="AlphaFoldDB" id="A0A1N7C8I1"/>
<dbReference type="InterPro" id="IPR013342">
    <property type="entry name" value="Mandelate_racemase_C"/>
</dbReference>
<sequence length="366" mass="41788">MNIKKLSMHVVSMPLKQPFYTHLETVVNREVILVEAEDEQGNTGWGEASAFSTPWYTEETVQTEWHIIKKLLFPLLKKNPIRHPEEAYTLFSSVRGNRMAKAGVEASLWDLFAKQQNKPLYQIIGGTKKTIPVGAAAAGKTTEDMLERISFLKKKGYKRIKVKVGRGFDHDVLLAIRRQYPHLMLMGDANSSYTQDDLNHLKKLDDFHLMMIEQPFSVEDLWDHAKLQKEIRTPVCLDESIRSLHDVRCAAEMNACQVINVKYSRVGGMSEAIRIHDFCYSNKIDVWAGGMIEFGISRAHTMALASMPGFTLPGDIVSSDYYWEEDVINPGITVENGMIHLSELPGIGYEVNRNRVEKIRTDYYFQ</sequence>
<dbReference type="InterPro" id="IPR036849">
    <property type="entry name" value="Enolase-like_C_sf"/>
</dbReference>
<evidence type="ECO:0000256" key="5">
    <source>
        <dbReference type="ARBA" id="ARBA00029491"/>
    </source>
</evidence>
<dbReference type="STRING" id="1017273.SAMN05443094_11220"/>
<dbReference type="PANTHER" id="PTHR48073">
    <property type="entry name" value="O-SUCCINYLBENZOATE SYNTHASE-RELATED"/>
    <property type="match status" value="1"/>
</dbReference>
<evidence type="ECO:0000313" key="10">
    <source>
        <dbReference type="Proteomes" id="UP000186385"/>
    </source>
</evidence>
<dbReference type="Pfam" id="PF13378">
    <property type="entry name" value="MR_MLE_C"/>
    <property type="match status" value="1"/>
</dbReference>
<accession>A0A1N7C8I1</accession>
<evidence type="ECO:0000313" key="9">
    <source>
        <dbReference type="EMBL" id="SIR59900.1"/>
    </source>
</evidence>